<reference evidence="1" key="2">
    <citation type="journal article" date="2020" name="Nat. Commun.">
        <title>Large-scale genome sequencing of mycorrhizal fungi provides insights into the early evolution of symbiotic traits.</title>
        <authorList>
            <person name="Miyauchi S."/>
            <person name="Kiss E."/>
            <person name="Kuo A."/>
            <person name="Drula E."/>
            <person name="Kohler A."/>
            <person name="Sanchez-Garcia M."/>
            <person name="Morin E."/>
            <person name="Andreopoulos B."/>
            <person name="Barry K.W."/>
            <person name="Bonito G."/>
            <person name="Buee M."/>
            <person name="Carver A."/>
            <person name="Chen C."/>
            <person name="Cichocki N."/>
            <person name="Clum A."/>
            <person name="Culley D."/>
            <person name="Crous P.W."/>
            <person name="Fauchery L."/>
            <person name="Girlanda M."/>
            <person name="Hayes R.D."/>
            <person name="Keri Z."/>
            <person name="LaButti K."/>
            <person name="Lipzen A."/>
            <person name="Lombard V."/>
            <person name="Magnuson J."/>
            <person name="Maillard F."/>
            <person name="Murat C."/>
            <person name="Nolan M."/>
            <person name="Ohm R.A."/>
            <person name="Pangilinan J."/>
            <person name="Pereira M.F."/>
            <person name="Perotto S."/>
            <person name="Peter M."/>
            <person name="Pfister S."/>
            <person name="Riley R."/>
            <person name="Sitrit Y."/>
            <person name="Stielow J.B."/>
            <person name="Szollosi G."/>
            <person name="Zifcakova L."/>
            <person name="Stursova M."/>
            <person name="Spatafora J.W."/>
            <person name="Tedersoo L."/>
            <person name="Vaario L.M."/>
            <person name="Yamada A."/>
            <person name="Yan M."/>
            <person name="Wang P."/>
            <person name="Xu J."/>
            <person name="Bruns T."/>
            <person name="Baldrian P."/>
            <person name="Vilgalys R."/>
            <person name="Dunand C."/>
            <person name="Henrissat B."/>
            <person name="Grigoriev I.V."/>
            <person name="Hibbett D."/>
            <person name="Nagy L.G."/>
            <person name="Martin F.M."/>
        </authorList>
    </citation>
    <scope>NUCLEOTIDE SEQUENCE</scope>
    <source>
        <strain evidence="1">P2</strain>
    </source>
</reference>
<comment type="caution">
    <text evidence="1">The sequence shown here is derived from an EMBL/GenBank/DDBJ whole genome shotgun (WGS) entry which is preliminary data.</text>
</comment>
<dbReference type="EMBL" id="MU117963">
    <property type="protein sequence ID" value="KAF9653520.1"/>
    <property type="molecule type" value="Genomic_DNA"/>
</dbReference>
<sequence>MTDFYIREARPGDVQTILDLILELAIYEKAPEQVKATPEIVSLIDLQPQQTAFPQFGSVLQLLQNLFKSPSAYALLAFSASDEPIGFALYFFNFSTWTGRPGIYLEDIYVKEAFRKLGIGKALFGQLGKIAQEKECPRVDWSVLKWNQPSIDFYEKALDATRMEEWLGMRLEGDRIRNLDKFLIPNVAPNSV</sequence>
<accession>A0ACB6ZVU9</accession>
<proteinExistence type="predicted"/>
<organism evidence="1 2">
    <name type="scientific">Thelephora ganbajun</name>
    <name type="common">Ganba fungus</name>
    <dbReference type="NCBI Taxonomy" id="370292"/>
    <lineage>
        <taxon>Eukaryota</taxon>
        <taxon>Fungi</taxon>
        <taxon>Dikarya</taxon>
        <taxon>Basidiomycota</taxon>
        <taxon>Agaricomycotina</taxon>
        <taxon>Agaricomycetes</taxon>
        <taxon>Thelephorales</taxon>
        <taxon>Thelephoraceae</taxon>
        <taxon>Thelephora</taxon>
    </lineage>
</organism>
<keyword evidence="2" id="KW-1185">Reference proteome</keyword>
<evidence type="ECO:0000313" key="2">
    <source>
        <dbReference type="Proteomes" id="UP000886501"/>
    </source>
</evidence>
<protein>
    <submittedName>
        <fullName evidence="1">Acyl-CoA N-acyltransferase</fullName>
    </submittedName>
</protein>
<name>A0ACB6ZVU9_THEGA</name>
<evidence type="ECO:0000313" key="1">
    <source>
        <dbReference type="EMBL" id="KAF9653520.1"/>
    </source>
</evidence>
<reference evidence="1" key="1">
    <citation type="submission" date="2019-10" db="EMBL/GenBank/DDBJ databases">
        <authorList>
            <consortium name="DOE Joint Genome Institute"/>
            <person name="Kuo A."/>
            <person name="Miyauchi S."/>
            <person name="Kiss E."/>
            <person name="Drula E."/>
            <person name="Kohler A."/>
            <person name="Sanchez-Garcia M."/>
            <person name="Andreopoulos B."/>
            <person name="Barry K.W."/>
            <person name="Bonito G."/>
            <person name="Buee M."/>
            <person name="Carver A."/>
            <person name="Chen C."/>
            <person name="Cichocki N."/>
            <person name="Clum A."/>
            <person name="Culley D."/>
            <person name="Crous P.W."/>
            <person name="Fauchery L."/>
            <person name="Girlanda M."/>
            <person name="Hayes R."/>
            <person name="Keri Z."/>
            <person name="Labutti K."/>
            <person name="Lipzen A."/>
            <person name="Lombard V."/>
            <person name="Magnuson J."/>
            <person name="Maillard F."/>
            <person name="Morin E."/>
            <person name="Murat C."/>
            <person name="Nolan M."/>
            <person name="Ohm R."/>
            <person name="Pangilinan J."/>
            <person name="Pereira M."/>
            <person name="Perotto S."/>
            <person name="Peter M."/>
            <person name="Riley R."/>
            <person name="Sitrit Y."/>
            <person name="Stielow B."/>
            <person name="Szollosi G."/>
            <person name="Zifcakova L."/>
            <person name="Stursova M."/>
            <person name="Spatafora J.W."/>
            <person name="Tedersoo L."/>
            <person name="Vaario L.-M."/>
            <person name="Yamada A."/>
            <person name="Yan M."/>
            <person name="Wang P."/>
            <person name="Xu J."/>
            <person name="Bruns T."/>
            <person name="Baldrian P."/>
            <person name="Vilgalys R."/>
            <person name="Henrissat B."/>
            <person name="Grigoriev I.V."/>
            <person name="Hibbett D."/>
            <person name="Nagy L.G."/>
            <person name="Martin F.M."/>
        </authorList>
    </citation>
    <scope>NUCLEOTIDE SEQUENCE</scope>
    <source>
        <strain evidence="1">P2</strain>
    </source>
</reference>
<dbReference type="Proteomes" id="UP000886501">
    <property type="component" value="Unassembled WGS sequence"/>
</dbReference>
<gene>
    <name evidence="1" type="ORF">BDM02DRAFT_3182537</name>
</gene>